<keyword evidence="1" id="KW-1133">Transmembrane helix</keyword>
<evidence type="ECO:0000256" key="1">
    <source>
        <dbReference type="SAM" id="Phobius"/>
    </source>
</evidence>
<comment type="caution">
    <text evidence="2">The sequence shown here is derived from an EMBL/GenBank/DDBJ whole genome shotgun (WGS) entry which is preliminary data.</text>
</comment>
<feature type="transmembrane region" description="Helical" evidence="1">
    <location>
        <begin position="77"/>
        <end position="95"/>
    </location>
</feature>
<keyword evidence="1" id="KW-0812">Transmembrane</keyword>
<organism evidence="2 3">
    <name type="scientific">Anaerotruncus colihominis</name>
    <dbReference type="NCBI Taxonomy" id="169435"/>
    <lineage>
        <taxon>Bacteria</taxon>
        <taxon>Bacillati</taxon>
        <taxon>Bacillota</taxon>
        <taxon>Clostridia</taxon>
        <taxon>Eubacteriales</taxon>
        <taxon>Oscillospiraceae</taxon>
        <taxon>Anaerotruncus</taxon>
    </lineage>
</organism>
<dbReference type="RefSeq" id="WP_160201663.1">
    <property type="nucleotide sequence ID" value="NZ_QXWK01000011.1"/>
</dbReference>
<dbReference type="EMBL" id="QXWK01000011">
    <property type="protein sequence ID" value="NBH61383.1"/>
    <property type="molecule type" value="Genomic_DNA"/>
</dbReference>
<keyword evidence="1" id="KW-0472">Membrane</keyword>
<gene>
    <name evidence="2" type="ORF">D0435_06925</name>
</gene>
<feature type="transmembrane region" description="Helical" evidence="1">
    <location>
        <begin position="101"/>
        <end position="121"/>
    </location>
</feature>
<reference evidence="2 3" key="1">
    <citation type="submission" date="2018-08" db="EMBL/GenBank/DDBJ databases">
        <title>Murine metabolic-syndrome-specific gut microbial biobank.</title>
        <authorList>
            <person name="Liu C."/>
        </authorList>
    </citation>
    <scope>NUCLEOTIDE SEQUENCE [LARGE SCALE GENOMIC DNA]</scope>
    <source>
        <strain evidence="2 3">28</strain>
    </source>
</reference>
<feature type="transmembrane region" description="Helical" evidence="1">
    <location>
        <begin position="44"/>
        <end position="65"/>
    </location>
</feature>
<proteinExistence type="predicted"/>
<name>A0A845QKU7_9FIRM</name>
<accession>A0A845QKU7</accession>
<evidence type="ECO:0008006" key="4">
    <source>
        <dbReference type="Google" id="ProtNLM"/>
    </source>
</evidence>
<feature type="transmembrane region" description="Helical" evidence="1">
    <location>
        <begin position="12"/>
        <end position="32"/>
    </location>
</feature>
<evidence type="ECO:0000313" key="3">
    <source>
        <dbReference type="Proteomes" id="UP000446866"/>
    </source>
</evidence>
<dbReference type="AlphaFoldDB" id="A0A845QKU7"/>
<evidence type="ECO:0000313" key="2">
    <source>
        <dbReference type="EMBL" id="NBH61383.1"/>
    </source>
</evidence>
<sequence length="148" mass="17189">MNMRELVRMMLLQFFICYTCTMAATLFFCRFVNTPPVMMLEVDYLWHCGIFSIFAILPGAVYYSGEELSTKQWKNRTIAHTILLLAVLMTAGRIINMYENLIGGVLFFITVLVIDGLVRWLTYLGDQKIADAINKELKETRERDEAYH</sequence>
<protein>
    <recommendedName>
        <fullName evidence="4">DUF3021 domain-containing protein</fullName>
    </recommendedName>
</protein>
<dbReference type="Proteomes" id="UP000446866">
    <property type="component" value="Unassembled WGS sequence"/>
</dbReference>
<keyword evidence="3" id="KW-1185">Reference proteome</keyword>